<reference evidence="1 2" key="1">
    <citation type="submission" date="2024-03" db="EMBL/GenBank/DDBJ databases">
        <title>Novel species of the genus Variovorax.</title>
        <authorList>
            <person name="Liu Q."/>
            <person name="Xin Y.-H."/>
        </authorList>
    </citation>
    <scope>NUCLEOTIDE SEQUENCE [LARGE SCALE GENOMIC DNA]</scope>
    <source>
        <strain evidence="1 2">KACC 18899</strain>
    </source>
</reference>
<sequence length="86" mass="9768">MEQIENLVQVETGPRHVIQGTYQGVRIEVIAGYSIDSDEWLFHVYLHDNQGRADRLTDRPTSHRAHSLQDAFDQGLELGVSHLKAT</sequence>
<dbReference type="RefSeq" id="WP_340361276.1">
    <property type="nucleotide sequence ID" value="NZ_JBBKZU010000029.1"/>
</dbReference>
<organism evidence="1 2">
    <name type="scientific">Variovorax ureilyticus</name>
    <dbReference type="NCBI Taxonomy" id="1836198"/>
    <lineage>
        <taxon>Bacteria</taxon>
        <taxon>Pseudomonadati</taxon>
        <taxon>Pseudomonadota</taxon>
        <taxon>Betaproteobacteria</taxon>
        <taxon>Burkholderiales</taxon>
        <taxon>Comamonadaceae</taxon>
        <taxon>Variovorax</taxon>
    </lineage>
</organism>
<keyword evidence="2" id="KW-1185">Reference proteome</keyword>
<comment type="caution">
    <text evidence="1">The sequence shown here is derived from an EMBL/GenBank/DDBJ whole genome shotgun (WGS) entry which is preliminary data.</text>
</comment>
<evidence type="ECO:0000313" key="1">
    <source>
        <dbReference type="EMBL" id="MEJ8816081.1"/>
    </source>
</evidence>
<gene>
    <name evidence="1" type="ORF">WKW77_33865</name>
</gene>
<dbReference type="Proteomes" id="UP001365846">
    <property type="component" value="Unassembled WGS sequence"/>
</dbReference>
<proteinExistence type="predicted"/>
<evidence type="ECO:0000313" key="2">
    <source>
        <dbReference type="Proteomes" id="UP001365846"/>
    </source>
</evidence>
<name>A0ABU8VQZ5_9BURK</name>
<protein>
    <submittedName>
        <fullName evidence="1">Uncharacterized protein</fullName>
    </submittedName>
</protein>
<accession>A0ABU8VQZ5</accession>
<dbReference type="EMBL" id="JBBKZU010000029">
    <property type="protein sequence ID" value="MEJ8816081.1"/>
    <property type="molecule type" value="Genomic_DNA"/>
</dbReference>